<comment type="similarity">
    <text evidence="2 5">Belongs to the RRF family.</text>
</comment>
<dbReference type="STRING" id="1121256.SAMN02746089_01030"/>
<keyword evidence="9" id="KW-1185">Reference proteome</keyword>
<dbReference type="PANTHER" id="PTHR20982">
    <property type="entry name" value="RIBOSOME RECYCLING FACTOR"/>
    <property type="match status" value="1"/>
</dbReference>
<dbReference type="HAMAP" id="MF_00040">
    <property type="entry name" value="RRF"/>
    <property type="match status" value="1"/>
</dbReference>
<evidence type="ECO:0000256" key="1">
    <source>
        <dbReference type="ARBA" id="ARBA00004496"/>
    </source>
</evidence>
<dbReference type="FunFam" id="3.30.1360.40:FF:000001">
    <property type="entry name" value="Ribosome-recycling factor"/>
    <property type="match status" value="1"/>
</dbReference>
<name>A0A1M4XJF4_9THEO</name>
<organism evidence="8 9">
    <name type="scientific">Caldanaerobius fijiensis DSM 17918</name>
    <dbReference type="NCBI Taxonomy" id="1121256"/>
    <lineage>
        <taxon>Bacteria</taxon>
        <taxon>Bacillati</taxon>
        <taxon>Bacillota</taxon>
        <taxon>Clostridia</taxon>
        <taxon>Thermoanaerobacterales</taxon>
        <taxon>Thermoanaerobacteraceae</taxon>
        <taxon>Caldanaerobius</taxon>
    </lineage>
</organism>
<dbReference type="RefSeq" id="WP_073342309.1">
    <property type="nucleotide sequence ID" value="NZ_FQVH01000008.1"/>
</dbReference>
<evidence type="ECO:0000259" key="7">
    <source>
        <dbReference type="Pfam" id="PF01765"/>
    </source>
</evidence>
<feature type="coiled-coil region" evidence="6">
    <location>
        <begin position="132"/>
        <end position="166"/>
    </location>
</feature>
<dbReference type="InterPro" id="IPR023584">
    <property type="entry name" value="Ribosome_recyc_fac_dom"/>
</dbReference>
<evidence type="ECO:0000256" key="5">
    <source>
        <dbReference type="HAMAP-Rule" id="MF_00040"/>
    </source>
</evidence>
<dbReference type="Gene3D" id="3.30.1360.40">
    <property type="match status" value="1"/>
</dbReference>
<dbReference type="GO" id="GO:0043023">
    <property type="term" value="F:ribosomal large subunit binding"/>
    <property type="evidence" value="ECO:0007669"/>
    <property type="project" value="TreeGrafter"/>
</dbReference>
<reference evidence="8 9" key="1">
    <citation type="submission" date="2016-11" db="EMBL/GenBank/DDBJ databases">
        <authorList>
            <person name="Jaros S."/>
            <person name="Januszkiewicz K."/>
            <person name="Wedrychowicz H."/>
        </authorList>
    </citation>
    <scope>NUCLEOTIDE SEQUENCE [LARGE SCALE GENOMIC DNA]</scope>
    <source>
        <strain evidence="8 9">DSM 17918</strain>
    </source>
</reference>
<gene>
    <name evidence="5" type="primary">frr</name>
    <name evidence="8" type="ORF">SAMN02746089_01030</name>
</gene>
<dbReference type="NCBIfam" id="TIGR00496">
    <property type="entry name" value="frr"/>
    <property type="match status" value="1"/>
</dbReference>
<dbReference type="Pfam" id="PF01765">
    <property type="entry name" value="RRF"/>
    <property type="match status" value="1"/>
</dbReference>
<dbReference type="AlphaFoldDB" id="A0A1M4XJF4"/>
<dbReference type="EMBL" id="FQVH01000008">
    <property type="protein sequence ID" value="SHE93518.1"/>
    <property type="molecule type" value="Genomic_DNA"/>
</dbReference>
<protein>
    <recommendedName>
        <fullName evidence="5">Ribosome-recycling factor</fullName>
        <shortName evidence="5">RRF</shortName>
    </recommendedName>
    <alternativeName>
        <fullName evidence="5">Ribosome-releasing factor</fullName>
    </alternativeName>
</protein>
<dbReference type="InterPro" id="IPR002661">
    <property type="entry name" value="Ribosome_recyc_fac"/>
</dbReference>
<dbReference type="InterPro" id="IPR036191">
    <property type="entry name" value="RRF_sf"/>
</dbReference>
<evidence type="ECO:0000256" key="3">
    <source>
        <dbReference type="ARBA" id="ARBA00022490"/>
    </source>
</evidence>
<sequence length="185" mass="21119">MLKDVYSKAEKGMKIVVENFKKELTSIRTGRANPAILERVKVDYYGTSMPVNQLATITVPEARVLLVQPWDASALNLIQKAIQTSDLGVNPTNDGKVIRIVLPELTEERRKEMVKMTNKIAESSRVAIRNIRRDAMDEVKKMEKNKEISEDEMKKGQDEIQKLTDKYIKQIDEIAAKKEAEIMEV</sequence>
<accession>A0A1M4XJF4</accession>
<evidence type="ECO:0000256" key="6">
    <source>
        <dbReference type="SAM" id="Coils"/>
    </source>
</evidence>
<dbReference type="PANTHER" id="PTHR20982:SF3">
    <property type="entry name" value="MITOCHONDRIAL RIBOSOME RECYCLING FACTOR PSEUDO 1"/>
    <property type="match status" value="1"/>
</dbReference>
<keyword evidence="3 5" id="KW-0963">Cytoplasm</keyword>
<evidence type="ECO:0000256" key="4">
    <source>
        <dbReference type="ARBA" id="ARBA00022917"/>
    </source>
</evidence>
<dbReference type="Gene3D" id="1.10.132.20">
    <property type="entry name" value="Ribosome-recycling factor"/>
    <property type="match status" value="1"/>
</dbReference>
<feature type="domain" description="Ribosome recycling factor" evidence="7">
    <location>
        <begin position="20"/>
        <end position="183"/>
    </location>
</feature>
<dbReference type="GO" id="GO:0005737">
    <property type="term" value="C:cytoplasm"/>
    <property type="evidence" value="ECO:0007669"/>
    <property type="project" value="UniProtKB-SubCell"/>
</dbReference>
<comment type="function">
    <text evidence="5">Responsible for the release of ribosomes from messenger RNA at the termination of protein biosynthesis. May increase the efficiency of translation by recycling ribosomes from one round of translation to another.</text>
</comment>
<dbReference type="GO" id="GO:0006415">
    <property type="term" value="P:translational termination"/>
    <property type="evidence" value="ECO:0007669"/>
    <property type="project" value="UniProtKB-UniRule"/>
</dbReference>
<evidence type="ECO:0000313" key="9">
    <source>
        <dbReference type="Proteomes" id="UP000184088"/>
    </source>
</evidence>
<keyword evidence="6" id="KW-0175">Coiled coil</keyword>
<evidence type="ECO:0000313" key="8">
    <source>
        <dbReference type="EMBL" id="SHE93518.1"/>
    </source>
</evidence>
<comment type="subcellular location">
    <subcellularLocation>
        <location evidence="1 5">Cytoplasm</location>
    </subcellularLocation>
</comment>
<dbReference type="Proteomes" id="UP000184088">
    <property type="component" value="Unassembled WGS sequence"/>
</dbReference>
<proteinExistence type="inferred from homology"/>
<dbReference type="OrthoDB" id="9804006at2"/>
<dbReference type="CDD" id="cd00520">
    <property type="entry name" value="RRF"/>
    <property type="match status" value="1"/>
</dbReference>
<keyword evidence="4 5" id="KW-0648">Protein biosynthesis</keyword>
<dbReference type="SUPFAM" id="SSF55194">
    <property type="entry name" value="Ribosome recycling factor, RRF"/>
    <property type="match status" value="1"/>
</dbReference>
<evidence type="ECO:0000256" key="2">
    <source>
        <dbReference type="ARBA" id="ARBA00005912"/>
    </source>
</evidence>
<dbReference type="FunFam" id="1.10.132.20:FF:000001">
    <property type="entry name" value="Ribosome-recycling factor"/>
    <property type="match status" value="1"/>
</dbReference>